<keyword evidence="3" id="KW-0489">Methyltransferase</keyword>
<comment type="caution">
    <text evidence="3">The sequence shown here is derived from an EMBL/GenBank/DDBJ whole genome shotgun (WGS) entry which is preliminary data.</text>
</comment>
<dbReference type="InterPro" id="IPR029063">
    <property type="entry name" value="SAM-dependent_MTases_sf"/>
</dbReference>
<evidence type="ECO:0000256" key="1">
    <source>
        <dbReference type="ARBA" id="ARBA00022679"/>
    </source>
</evidence>
<dbReference type="GO" id="GO:0032259">
    <property type="term" value="P:methylation"/>
    <property type="evidence" value="ECO:0007669"/>
    <property type="project" value="UniProtKB-KW"/>
</dbReference>
<evidence type="ECO:0000313" key="3">
    <source>
        <dbReference type="EMBL" id="ORE85797.1"/>
    </source>
</evidence>
<sequence length="210" mass="22912">MLEYYEKRCSEYEAIYAKPERQGCLAQLEQELCSLVAGKQVLEVACGTGFWTRRMANSAASLYASDASQQLALAARESCEGVNVQAGVVDVFSIPQREQFNCLVAGFFFSHVLVQERSSFLAGVAEALSPSSRVVLFDNRFVPGSSTPISRTTGTGDTYQNRSLVDGGSFEVLKNFPSTDQVASLLGELCSTVSTYENEYFWLVSGETLG</sequence>
<dbReference type="Pfam" id="PF13649">
    <property type="entry name" value="Methyltransf_25"/>
    <property type="match status" value="1"/>
</dbReference>
<dbReference type="RefSeq" id="WP_083561844.1">
    <property type="nucleotide sequence ID" value="NZ_AQQV01000003.1"/>
</dbReference>
<dbReference type="InterPro" id="IPR041698">
    <property type="entry name" value="Methyltransf_25"/>
</dbReference>
<keyword evidence="1 3" id="KW-0808">Transferase</keyword>
<dbReference type="GO" id="GO:0008168">
    <property type="term" value="F:methyltransferase activity"/>
    <property type="evidence" value="ECO:0007669"/>
    <property type="project" value="UniProtKB-KW"/>
</dbReference>
<dbReference type="PANTHER" id="PTHR43861">
    <property type="entry name" value="TRANS-ACONITATE 2-METHYLTRANSFERASE-RELATED"/>
    <property type="match status" value="1"/>
</dbReference>
<protein>
    <submittedName>
        <fullName evidence="3">Putative methyltransferase</fullName>
    </submittedName>
</protein>
<evidence type="ECO:0000259" key="2">
    <source>
        <dbReference type="Pfam" id="PF13649"/>
    </source>
</evidence>
<dbReference type="AlphaFoldDB" id="A0A1Y1SAW5"/>
<name>A0A1Y1SAW5_9GAMM</name>
<dbReference type="SUPFAM" id="SSF53335">
    <property type="entry name" value="S-adenosyl-L-methionine-dependent methyltransferases"/>
    <property type="match status" value="1"/>
</dbReference>
<feature type="domain" description="Methyltransferase" evidence="2">
    <location>
        <begin position="41"/>
        <end position="130"/>
    </location>
</feature>
<dbReference type="OrthoDB" id="6006151at2"/>
<dbReference type="Proteomes" id="UP000192342">
    <property type="component" value="Unassembled WGS sequence"/>
</dbReference>
<reference evidence="3 4" key="1">
    <citation type="submission" date="2013-04" db="EMBL/GenBank/DDBJ databases">
        <title>Oceanococcus atlanticus 22II-S10r2 Genome Sequencing.</title>
        <authorList>
            <person name="Lai Q."/>
            <person name="Li G."/>
            <person name="Shao Z."/>
        </authorList>
    </citation>
    <scope>NUCLEOTIDE SEQUENCE [LARGE SCALE GENOMIC DNA]</scope>
    <source>
        <strain evidence="3 4">22II-S10r2</strain>
    </source>
</reference>
<gene>
    <name evidence="3" type="ORF">ATO7_10908</name>
</gene>
<proteinExistence type="predicted"/>
<dbReference type="PANTHER" id="PTHR43861:SF3">
    <property type="entry name" value="PUTATIVE (AFU_ORTHOLOGUE AFUA_2G14390)-RELATED"/>
    <property type="match status" value="1"/>
</dbReference>
<dbReference type="STRING" id="1317117.ATO7_10908"/>
<evidence type="ECO:0000313" key="4">
    <source>
        <dbReference type="Proteomes" id="UP000192342"/>
    </source>
</evidence>
<keyword evidence="4" id="KW-1185">Reference proteome</keyword>
<accession>A0A1Y1SAW5</accession>
<dbReference type="EMBL" id="AQQV01000003">
    <property type="protein sequence ID" value="ORE85797.1"/>
    <property type="molecule type" value="Genomic_DNA"/>
</dbReference>
<dbReference type="Gene3D" id="3.40.50.150">
    <property type="entry name" value="Vaccinia Virus protein VP39"/>
    <property type="match status" value="1"/>
</dbReference>
<dbReference type="CDD" id="cd02440">
    <property type="entry name" value="AdoMet_MTases"/>
    <property type="match status" value="1"/>
</dbReference>
<organism evidence="3 4">
    <name type="scientific">Oceanococcus atlanticus</name>
    <dbReference type="NCBI Taxonomy" id="1317117"/>
    <lineage>
        <taxon>Bacteria</taxon>
        <taxon>Pseudomonadati</taxon>
        <taxon>Pseudomonadota</taxon>
        <taxon>Gammaproteobacteria</taxon>
        <taxon>Chromatiales</taxon>
        <taxon>Oceanococcaceae</taxon>
        <taxon>Oceanococcus</taxon>
    </lineage>
</organism>